<accession>A0A0H5QAQ9</accession>
<proteinExistence type="predicted"/>
<dbReference type="Proteomes" id="UP000182715">
    <property type="component" value="Unassembled WGS sequence"/>
</dbReference>
<evidence type="ECO:0000313" key="1">
    <source>
        <dbReference type="EMBL" id="CRY98470.1"/>
    </source>
</evidence>
<organism evidence="1 2">
    <name type="scientific">Neisseria meningitidis serogroup B</name>
    <dbReference type="NCBI Taxonomy" id="491"/>
    <lineage>
        <taxon>Bacteria</taxon>
        <taxon>Pseudomonadati</taxon>
        <taxon>Pseudomonadota</taxon>
        <taxon>Betaproteobacteria</taxon>
        <taxon>Neisseriales</taxon>
        <taxon>Neisseriaceae</taxon>
        <taxon>Neisseria</taxon>
    </lineage>
</organism>
<protein>
    <submittedName>
        <fullName evidence="1">Uncharacterized protein</fullName>
    </submittedName>
</protein>
<evidence type="ECO:0000313" key="2">
    <source>
        <dbReference type="Proteomes" id="UP000182715"/>
    </source>
</evidence>
<reference evidence="1 2" key="1">
    <citation type="submission" date="2014-11" db="EMBL/GenBank/DDBJ databases">
        <authorList>
            <person name="Diene M.Seydina."/>
        </authorList>
    </citation>
    <scope>NUCLEOTIDE SEQUENCE [LARGE SCALE GENOMIC DNA]</scope>
    <source>
        <strain evidence="1 2">Neisseria meningitidis CHUV</strain>
    </source>
</reference>
<dbReference type="AlphaFoldDB" id="A0A0H5QAQ9"/>
<dbReference type="EMBL" id="CVTF01000093">
    <property type="protein sequence ID" value="CRY98470.1"/>
    <property type="molecule type" value="Genomic_DNA"/>
</dbReference>
<name>A0A0H5QAQ9_NEIMI</name>
<sequence length="43" mass="4948">MIQKIILYCGGRLGKTQNMNGVEIHDVENKDTADNQKILYLRI</sequence>